<evidence type="ECO:0000313" key="1">
    <source>
        <dbReference type="EMBL" id="QIS02902.1"/>
    </source>
</evidence>
<reference evidence="1 2" key="1">
    <citation type="journal article" date="2019" name="ACS Chem. Biol.">
        <title>Identification and Mobilization of a Cryptic Antibiotic Biosynthesis Gene Locus from a Human-Pathogenic Nocardia Isolate.</title>
        <authorList>
            <person name="Herisse M."/>
            <person name="Ishida K."/>
            <person name="Porter J.L."/>
            <person name="Howden B."/>
            <person name="Hertweck C."/>
            <person name="Stinear T.P."/>
            <person name="Pidot S.J."/>
        </authorList>
    </citation>
    <scope>NUCLEOTIDE SEQUENCE [LARGE SCALE GENOMIC DNA]</scope>
    <source>
        <strain evidence="1 2">AUSMDU00024985</strain>
    </source>
</reference>
<proteinExistence type="predicted"/>
<accession>A0A6G9XPM4</accession>
<dbReference type="Proteomes" id="UP000501705">
    <property type="component" value="Chromosome"/>
</dbReference>
<dbReference type="SUPFAM" id="SSF51905">
    <property type="entry name" value="FAD/NAD(P)-binding domain"/>
    <property type="match status" value="1"/>
</dbReference>
<evidence type="ECO:0000313" key="2">
    <source>
        <dbReference type="Proteomes" id="UP000501705"/>
    </source>
</evidence>
<dbReference type="EMBL" id="CP046171">
    <property type="protein sequence ID" value="QIS02902.1"/>
    <property type="molecule type" value="Genomic_DNA"/>
</dbReference>
<dbReference type="AlphaFoldDB" id="A0A6G9XPM4"/>
<dbReference type="RefSeq" id="WP_167461980.1">
    <property type="nucleotide sequence ID" value="NZ_CP046171.1"/>
</dbReference>
<dbReference type="InterPro" id="IPR036188">
    <property type="entry name" value="FAD/NAD-bd_sf"/>
</dbReference>
<sequence>MGTTDAGHHKDPLTGWGISDALIHGELLADSLHAGLSGSRPLDEALREYERLRDEHSIDTFERTCALAQMKPAPLQSAAIKAAGRSVLGGNQYLTLCGGGMKSTEFFSRANLRTLYDAAGTPATERLFPTESR</sequence>
<protein>
    <submittedName>
        <fullName evidence="1">Uncharacterized protein</fullName>
    </submittedName>
</protein>
<name>A0A6G9XPM4_NOCBR</name>
<organism evidence="1 2">
    <name type="scientific">Nocardia brasiliensis</name>
    <dbReference type="NCBI Taxonomy" id="37326"/>
    <lineage>
        <taxon>Bacteria</taxon>
        <taxon>Bacillati</taxon>
        <taxon>Actinomycetota</taxon>
        <taxon>Actinomycetes</taxon>
        <taxon>Mycobacteriales</taxon>
        <taxon>Nocardiaceae</taxon>
        <taxon>Nocardia</taxon>
    </lineage>
</organism>
<dbReference type="Gene3D" id="3.50.50.60">
    <property type="entry name" value="FAD/NAD(P)-binding domain"/>
    <property type="match status" value="1"/>
</dbReference>
<gene>
    <name evidence="1" type="ORF">F5X71_11795</name>
</gene>